<dbReference type="STRING" id="1798183.GA0061080_10173"/>
<dbReference type="AlphaFoldDB" id="A0A1C4B451"/>
<keyword evidence="2" id="KW-1185">Reference proteome</keyword>
<gene>
    <name evidence="1" type="ORF">GA0061080_10173</name>
</gene>
<organism evidence="1 2">
    <name type="scientific">Gilliamella intestini</name>
    <dbReference type="NCBI Taxonomy" id="1798183"/>
    <lineage>
        <taxon>Bacteria</taxon>
        <taxon>Pseudomonadati</taxon>
        <taxon>Pseudomonadota</taxon>
        <taxon>Gammaproteobacteria</taxon>
        <taxon>Orbales</taxon>
        <taxon>Orbaceae</taxon>
        <taxon>Gilliamella</taxon>
    </lineage>
</organism>
<evidence type="ECO:0000313" key="2">
    <source>
        <dbReference type="Proteomes" id="UP000199698"/>
    </source>
</evidence>
<dbReference type="EMBL" id="FMBA01000017">
    <property type="protein sequence ID" value="SCC01599.1"/>
    <property type="molecule type" value="Genomic_DNA"/>
</dbReference>
<dbReference type="Proteomes" id="UP000199698">
    <property type="component" value="Unassembled WGS sequence"/>
</dbReference>
<accession>A0A1C4B451</accession>
<proteinExistence type="predicted"/>
<name>A0A1C4B451_9GAMM</name>
<evidence type="ECO:0000313" key="1">
    <source>
        <dbReference type="EMBL" id="SCC01599.1"/>
    </source>
</evidence>
<protein>
    <submittedName>
        <fullName evidence="1">Uncharacterized protein</fullName>
    </submittedName>
</protein>
<sequence>MLKPLQEQESIFSNIKVMKIKYRIVKNFNKEEQDELERLGINVSEGWDSFEIEENNQNFEPIKNMLHKDWDNVAQKKGYFSEKDRSLAPYLNIYANKMLGYAKPDDESIVDEYEYPFDIYPYYKGVFEIINTDKQFGILRGNQIGYYSLEDEPNWRGNEIASANNIEDAFFVKPEVFEKIFRPLNIKSLPVINYKTQTKLENVVQIVQQGISKSHLIINKTQVKEKTHIVNWDIDKYVLSDDSYYPSFDSSPGEFDFFYTHEYFGTGGLTERNTIISKKLYNILKTNNIKGLNYYPMKE</sequence>
<reference evidence="2" key="1">
    <citation type="submission" date="2016-08" db="EMBL/GenBank/DDBJ databases">
        <authorList>
            <person name="Varghese N."/>
            <person name="Submissions Spin"/>
        </authorList>
    </citation>
    <scope>NUCLEOTIDE SEQUENCE [LARGE SCALE GENOMIC DNA]</scope>
    <source>
        <strain evidence="2">R-53144</strain>
    </source>
</reference>